<sequence>MQKLLFVFVFSLALVSCKKDEVDPVVIDVTELELHYDDDYRFELTQNGERISSSDFTWKSSNEKVGTIDADGIFFAERIGETTITATDGTSTLSSLVTIVPYSTLAKEPVLDWGTNRANVESKEPRERQSSANTVKDGVVTQEVSYKSANEKLREVVYVFEDDKLTTAALLLANTQDVAAESIIFLEERYSFVKNEDNIFIYSDPEKATVGLQVHETIGLIVIYLPYKSGGRLSTESDDFKSLFLAEVRRLEQR</sequence>
<dbReference type="PROSITE" id="PS51257">
    <property type="entry name" value="PROKAR_LIPOPROTEIN"/>
    <property type="match status" value="1"/>
</dbReference>
<dbReference type="EMBL" id="BMXF01000001">
    <property type="protein sequence ID" value="GHB65537.1"/>
    <property type="molecule type" value="Genomic_DNA"/>
</dbReference>
<protein>
    <recommendedName>
        <fullName evidence="1">BIG2 domain-containing protein</fullName>
    </recommendedName>
</protein>
<gene>
    <name evidence="2" type="ORF">GCM10007390_19560</name>
</gene>
<feature type="domain" description="BIG2" evidence="1">
    <location>
        <begin position="21"/>
        <end position="98"/>
    </location>
</feature>
<reference evidence="2 3" key="1">
    <citation type="journal article" date="2014" name="Int. J. Syst. Evol. Microbiol.">
        <title>Complete genome sequence of Corynebacterium casei LMG S-19264T (=DSM 44701T), isolated from a smear-ripened cheese.</title>
        <authorList>
            <consortium name="US DOE Joint Genome Institute (JGI-PGF)"/>
            <person name="Walter F."/>
            <person name="Albersmeier A."/>
            <person name="Kalinowski J."/>
            <person name="Ruckert C."/>
        </authorList>
    </citation>
    <scope>NUCLEOTIDE SEQUENCE [LARGE SCALE GENOMIC DNA]</scope>
    <source>
        <strain evidence="2 3">KCTC 12866</strain>
    </source>
</reference>
<evidence type="ECO:0000313" key="3">
    <source>
        <dbReference type="Proteomes" id="UP000598271"/>
    </source>
</evidence>
<evidence type="ECO:0000259" key="1">
    <source>
        <dbReference type="SMART" id="SM00635"/>
    </source>
</evidence>
<dbReference type="RefSeq" id="WP_189564111.1">
    <property type="nucleotide sequence ID" value="NZ_BMXF01000001.1"/>
</dbReference>
<dbReference type="Pfam" id="PF02368">
    <property type="entry name" value="Big_2"/>
    <property type="match status" value="1"/>
</dbReference>
<dbReference type="SMART" id="SM00635">
    <property type="entry name" value="BID_2"/>
    <property type="match status" value="1"/>
</dbReference>
<dbReference type="SUPFAM" id="SSF49373">
    <property type="entry name" value="Invasin/intimin cell-adhesion fragments"/>
    <property type="match status" value="1"/>
</dbReference>
<accession>A0A8J3D3L7</accession>
<dbReference type="InterPro" id="IPR003343">
    <property type="entry name" value="Big_2"/>
</dbReference>
<evidence type="ECO:0000313" key="2">
    <source>
        <dbReference type="EMBL" id="GHB65537.1"/>
    </source>
</evidence>
<dbReference type="Gene3D" id="2.60.40.1080">
    <property type="match status" value="1"/>
</dbReference>
<proteinExistence type="predicted"/>
<name>A0A8J3D3L7_9BACT</name>
<organism evidence="2 3">
    <name type="scientific">Persicitalea jodogahamensis</name>
    <dbReference type="NCBI Taxonomy" id="402147"/>
    <lineage>
        <taxon>Bacteria</taxon>
        <taxon>Pseudomonadati</taxon>
        <taxon>Bacteroidota</taxon>
        <taxon>Cytophagia</taxon>
        <taxon>Cytophagales</taxon>
        <taxon>Spirosomataceae</taxon>
        <taxon>Persicitalea</taxon>
    </lineage>
</organism>
<dbReference type="AlphaFoldDB" id="A0A8J3D3L7"/>
<comment type="caution">
    <text evidence="2">The sequence shown here is derived from an EMBL/GenBank/DDBJ whole genome shotgun (WGS) entry which is preliminary data.</text>
</comment>
<dbReference type="InterPro" id="IPR008964">
    <property type="entry name" value="Invasin/intimin_cell_adhesion"/>
</dbReference>
<keyword evidence="3" id="KW-1185">Reference proteome</keyword>
<dbReference type="Proteomes" id="UP000598271">
    <property type="component" value="Unassembled WGS sequence"/>
</dbReference>